<organism evidence="4 5">
    <name type="scientific">Plantactinospora endophytica</name>
    <dbReference type="NCBI Taxonomy" id="673535"/>
    <lineage>
        <taxon>Bacteria</taxon>
        <taxon>Bacillati</taxon>
        <taxon>Actinomycetota</taxon>
        <taxon>Actinomycetes</taxon>
        <taxon>Micromonosporales</taxon>
        <taxon>Micromonosporaceae</taxon>
        <taxon>Plantactinospora</taxon>
    </lineage>
</organism>
<keyword evidence="5" id="KW-1185">Reference proteome</keyword>
<accession>A0ABQ4E0W7</accession>
<feature type="compositionally biased region" description="Basic and acidic residues" evidence="3">
    <location>
        <begin position="245"/>
        <end position="258"/>
    </location>
</feature>
<dbReference type="CDD" id="cd11029">
    <property type="entry name" value="CYP107-like"/>
    <property type="match status" value="1"/>
</dbReference>
<evidence type="ECO:0000256" key="1">
    <source>
        <dbReference type="ARBA" id="ARBA00010617"/>
    </source>
</evidence>
<reference evidence="4 5" key="1">
    <citation type="submission" date="2021-01" db="EMBL/GenBank/DDBJ databases">
        <title>Whole genome shotgun sequence of Plantactinospora endophytica NBRC 110450.</title>
        <authorList>
            <person name="Komaki H."/>
            <person name="Tamura T."/>
        </authorList>
    </citation>
    <scope>NUCLEOTIDE SEQUENCE [LARGE SCALE GENOMIC DNA]</scope>
    <source>
        <strain evidence="4 5">NBRC 110450</strain>
    </source>
</reference>
<keyword evidence="2" id="KW-0349">Heme</keyword>
<proteinExistence type="inferred from homology"/>
<keyword evidence="2" id="KW-0560">Oxidoreductase</keyword>
<dbReference type="Gene3D" id="1.10.630.10">
    <property type="entry name" value="Cytochrome P450"/>
    <property type="match status" value="1"/>
</dbReference>
<protein>
    <submittedName>
        <fullName evidence="4">Cytochrome P450 hydroxylase</fullName>
    </submittedName>
</protein>
<comment type="caution">
    <text evidence="4">The sequence shown here is derived from an EMBL/GenBank/DDBJ whole genome shotgun (WGS) entry which is preliminary data.</text>
</comment>
<dbReference type="InterPro" id="IPR017972">
    <property type="entry name" value="Cyt_P450_CS"/>
</dbReference>
<dbReference type="RefSeq" id="WP_239140921.1">
    <property type="nucleotide sequence ID" value="NZ_BONW01000016.1"/>
</dbReference>
<dbReference type="PRINTS" id="PR00359">
    <property type="entry name" value="BP450"/>
</dbReference>
<keyword evidence="2" id="KW-0479">Metal-binding</keyword>
<feature type="region of interest" description="Disordered" evidence="3">
    <location>
        <begin position="228"/>
        <end position="267"/>
    </location>
</feature>
<evidence type="ECO:0000313" key="4">
    <source>
        <dbReference type="EMBL" id="GIG88360.1"/>
    </source>
</evidence>
<name>A0ABQ4E0W7_9ACTN</name>
<dbReference type="InterPro" id="IPR001128">
    <property type="entry name" value="Cyt_P450"/>
</dbReference>
<dbReference type="PROSITE" id="PS00086">
    <property type="entry name" value="CYTOCHROME_P450"/>
    <property type="match status" value="1"/>
</dbReference>
<comment type="similarity">
    <text evidence="1 2">Belongs to the cytochrome P450 family.</text>
</comment>
<evidence type="ECO:0000256" key="3">
    <source>
        <dbReference type="SAM" id="MobiDB-lite"/>
    </source>
</evidence>
<keyword evidence="2" id="KW-0408">Iron</keyword>
<dbReference type="Proteomes" id="UP000646749">
    <property type="component" value="Unassembled WGS sequence"/>
</dbReference>
<keyword evidence="2" id="KW-0503">Monooxygenase</keyword>
<dbReference type="PANTHER" id="PTHR46696:SF1">
    <property type="entry name" value="CYTOCHROME P450 YJIB-RELATED"/>
    <property type="match status" value="1"/>
</dbReference>
<evidence type="ECO:0000256" key="2">
    <source>
        <dbReference type="RuleBase" id="RU000461"/>
    </source>
</evidence>
<sequence>MEDEFELPADFAGSARPHEILGRLRAAGPVQRVRLRPGPAVWLVTGYPEVLAAFGDRRLSSEARYAADVLLAESPNAGQVDDGDHLGGSMLTADPPDHTRLRRLVSKEFTARRVAALRPRIERLVADLLDGLAPRGRAELLADFALPLSMRVIGELLGVPRADREQLRRWSDALFAPPVDEAAVAAVLTARSALRGYLADLVTRKRRVPGSDLLSALAAGPVGGPVDGQVAGPLDGPVAGLVDGPARRQSDGPAREPSDGPGRGLSDDELVATGVLLLVAGYETTAGLITTGALRLLAEPGRRDAVRGDPGLVPGAVEELLRVDGAVVLGVVRYTTEDVEIAGVPIPKGQPVLLSTPAANRDPGRFPHPDVLDLTRADNPHLSFGHGIHYCLGAPLARLEAEIALGGLLHRFPDLTLAVPPDEIRWRPGAVRRLAALPVLLTGDPHGADHSAEPTR</sequence>
<dbReference type="InterPro" id="IPR002397">
    <property type="entry name" value="Cyt_P450_B"/>
</dbReference>
<dbReference type="PANTHER" id="PTHR46696">
    <property type="entry name" value="P450, PUTATIVE (EUROFUNG)-RELATED"/>
    <property type="match status" value="1"/>
</dbReference>
<evidence type="ECO:0000313" key="5">
    <source>
        <dbReference type="Proteomes" id="UP000646749"/>
    </source>
</evidence>
<dbReference type="InterPro" id="IPR036396">
    <property type="entry name" value="Cyt_P450_sf"/>
</dbReference>
<dbReference type="Pfam" id="PF00067">
    <property type="entry name" value="p450"/>
    <property type="match status" value="1"/>
</dbReference>
<dbReference type="EMBL" id="BONW01000016">
    <property type="protein sequence ID" value="GIG88360.1"/>
    <property type="molecule type" value="Genomic_DNA"/>
</dbReference>
<dbReference type="SUPFAM" id="SSF48264">
    <property type="entry name" value="Cytochrome P450"/>
    <property type="match status" value="1"/>
</dbReference>
<gene>
    <name evidence="4" type="ORF">Pen02_32960</name>
</gene>